<keyword evidence="3 5" id="KW-1133">Transmembrane helix</keyword>
<evidence type="ECO:0000313" key="6">
    <source>
        <dbReference type="EMBL" id="GAT60707.1"/>
    </source>
</evidence>
<feature type="transmembrane region" description="Helical" evidence="5">
    <location>
        <begin position="74"/>
        <end position="97"/>
    </location>
</feature>
<feature type="transmembrane region" description="Helical" evidence="5">
    <location>
        <begin position="206"/>
        <end position="227"/>
    </location>
</feature>
<evidence type="ECO:0000256" key="3">
    <source>
        <dbReference type="ARBA" id="ARBA00022989"/>
    </source>
</evidence>
<feature type="transmembrane region" description="Helical" evidence="5">
    <location>
        <begin position="411"/>
        <end position="431"/>
    </location>
</feature>
<dbReference type="PANTHER" id="PTHR23507:SF1">
    <property type="entry name" value="FI18259P1-RELATED"/>
    <property type="match status" value="1"/>
</dbReference>
<organism evidence="6 7">
    <name type="scientific">Mycena chlorophos</name>
    <name type="common">Agaric fungus</name>
    <name type="synonym">Agaricus chlorophos</name>
    <dbReference type="NCBI Taxonomy" id="658473"/>
    <lineage>
        <taxon>Eukaryota</taxon>
        <taxon>Fungi</taxon>
        <taxon>Dikarya</taxon>
        <taxon>Basidiomycota</taxon>
        <taxon>Agaricomycotina</taxon>
        <taxon>Agaricomycetes</taxon>
        <taxon>Agaricomycetidae</taxon>
        <taxon>Agaricales</taxon>
        <taxon>Marasmiineae</taxon>
        <taxon>Mycenaceae</taxon>
        <taxon>Mycena</taxon>
    </lineage>
</organism>
<keyword evidence="2 5" id="KW-0812">Transmembrane</keyword>
<dbReference type="Proteomes" id="UP000815677">
    <property type="component" value="Unassembled WGS sequence"/>
</dbReference>
<feature type="transmembrane region" description="Helical" evidence="5">
    <location>
        <begin position="335"/>
        <end position="354"/>
    </location>
</feature>
<evidence type="ECO:0008006" key="8">
    <source>
        <dbReference type="Google" id="ProtNLM"/>
    </source>
</evidence>
<name>A0ABQ0MBQ1_MYCCL</name>
<evidence type="ECO:0000256" key="5">
    <source>
        <dbReference type="SAM" id="Phobius"/>
    </source>
</evidence>
<keyword evidence="7" id="KW-1185">Reference proteome</keyword>
<evidence type="ECO:0000256" key="1">
    <source>
        <dbReference type="ARBA" id="ARBA00004141"/>
    </source>
</evidence>
<sequence length="514" mass="54926">MNGEASPLLSGRSPSITLRSDDSSYYGSRDPRASFAWLLPAAVMFSLASELSNVSRALLMSQYVCEESQLNCTIRSFPVAIAAIFTTCLFSSLSTPFWSLEGEIRGRRYALIVATLGTAFVNILFAVISTGSRFEGPAPILIMGGLALEGLLGGTATFRAALNAYAADVAPAGTWSTSFSVLQGVFVVCSVLGSSIGFGLNLFGPFLGFAVGAGVAAINLVYLVFFLPESLPEEFELDRPSKLQLSDFKSSISSMFAALSGDRMALLVLAFFLYSLTLSANFIRHPFALSQTDTASSIPFVVTSYLSEMLAFFALFPGIVYILKRRTPLSMAISTKHYLASVTTIDVSASRLFAFTDLANQLLVLLVSASPSLAFFFVALMVPLTSGLKPAFQALIAAFSESRTTRSRRGVLFGAISVVELIGQTFSHVIYRLTSRHGVSPKAGFGVTAALLGVVAVILSLWPASPRSGPGDLPRDHERIRIVVSEAPAEQNADATLSPVYRRHGVVEGSTETL</sequence>
<feature type="transmembrane region" description="Helical" evidence="5">
    <location>
        <begin position="109"/>
        <end position="128"/>
    </location>
</feature>
<proteinExistence type="predicted"/>
<gene>
    <name evidence="6" type="ORF">MCHLO_16815</name>
</gene>
<dbReference type="InterPro" id="IPR036259">
    <property type="entry name" value="MFS_trans_sf"/>
</dbReference>
<evidence type="ECO:0000313" key="7">
    <source>
        <dbReference type="Proteomes" id="UP000815677"/>
    </source>
</evidence>
<comment type="subcellular location">
    <subcellularLocation>
        <location evidence="1">Membrane</location>
        <topology evidence="1">Multi-pass membrane protein</topology>
    </subcellularLocation>
</comment>
<dbReference type="Gene3D" id="1.20.1250.20">
    <property type="entry name" value="MFS general substrate transporter like domains"/>
    <property type="match status" value="1"/>
</dbReference>
<feature type="transmembrane region" description="Helical" evidence="5">
    <location>
        <begin position="443"/>
        <end position="462"/>
    </location>
</feature>
<feature type="transmembrane region" description="Helical" evidence="5">
    <location>
        <begin position="303"/>
        <end position="323"/>
    </location>
</feature>
<evidence type="ECO:0000256" key="4">
    <source>
        <dbReference type="ARBA" id="ARBA00023136"/>
    </source>
</evidence>
<accession>A0ABQ0MBQ1</accession>
<dbReference type="SUPFAM" id="SSF103473">
    <property type="entry name" value="MFS general substrate transporter"/>
    <property type="match status" value="1"/>
</dbReference>
<dbReference type="PANTHER" id="PTHR23507">
    <property type="entry name" value="ZGC:174356"/>
    <property type="match status" value="1"/>
</dbReference>
<reference evidence="6" key="1">
    <citation type="submission" date="2014-09" db="EMBL/GenBank/DDBJ databases">
        <title>Genome sequence of the luminous mushroom Mycena chlorophos for searching fungal bioluminescence genes.</title>
        <authorList>
            <person name="Tanaka Y."/>
            <person name="Kasuga D."/>
            <person name="Oba Y."/>
            <person name="Hase S."/>
            <person name="Sato K."/>
            <person name="Oba Y."/>
            <person name="Sakakibara Y."/>
        </authorList>
    </citation>
    <scope>NUCLEOTIDE SEQUENCE</scope>
</reference>
<evidence type="ECO:0000256" key="2">
    <source>
        <dbReference type="ARBA" id="ARBA00022692"/>
    </source>
</evidence>
<feature type="transmembrane region" description="Helical" evidence="5">
    <location>
        <begin position="35"/>
        <end position="54"/>
    </location>
</feature>
<feature type="transmembrane region" description="Helical" evidence="5">
    <location>
        <begin position="264"/>
        <end position="283"/>
    </location>
</feature>
<protein>
    <recommendedName>
        <fullName evidence="8">Major facilitator superfamily (MFS) profile domain-containing protein</fullName>
    </recommendedName>
</protein>
<dbReference type="EMBL" id="DF849967">
    <property type="protein sequence ID" value="GAT60707.1"/>
    <property type="molecule type" value="Genomic_DNA"/>
</dbReference>
<feature type="transmembrane region" description="Helical" evidence="5">
    <location>
        <begin position="179"/>
        <end position="200"/>
    </location>
</feature>
<feature type="transmembrane region" description="Helical" evidence="5">
    <location>
        <begin position="140"/>
        <end position="158"/>
    </location>
</feature>
<keyword evidence="4 5" id="KW-0472">Membrane</keyword>